<sequence length="280" mass="31912">MHTASLRLAPGMAGMAGFQVAMAVPRASLQHHARHLQLQLLRRTPLLAHTTRYASTERPAPPKPRLLEKPDKFRPPSHPSRIRQKTRYSYGPELTQAQKTKRYPHMMPPEGTFMHWFLTNRTIHLWISLSILVSLVVGMWLSDFLYNTPYKDMLPPNSMFFSHPFSFIGRWMEVYDLHVAYVSAQTAEKRKQKVDDVKKRSAYRKAHGLDQEEGIFGGWTAKSDEDSKGPALMGSSPAESPIATETTIETAASKPKETAETYVDFDGKEQPVQKKWFGIF</sequence>
<evidence type="ECO:0000256" key="1">
    <source>
        <dbReference type="SAM" id="MobiDB-lite"/>
    </source>
</evidence>
<dbReference type="EMBL" id="LFZN01000006">
    <property type="protein sequence ID" value="KXT06417.1"/>
    <property type="molecule type" value="Genomic_DNA"/>
</dbReference>
<accession>A0A139HVF6</accession>
<feature type="region of interest" description="Disordered" evidence="1">
    <location>
        <begin position="51"/>
        <end position="81"/>
    </location>
</feature>
<evidence type="ECO:0000313" key="4">
    <source>
        <dbReference type="Proteomes" id="UP000070133"/>
    </source>
</evidence>
<keyword evidence="2" id="KW-0812">Transmembrane</keyword>
<proteinExistence type="predicted"/>
<organism evidence="3 4">
    <name type="scientific">Pseudocercospora eumusae</name>
    <dbReference type="NCBI Taxonomy" id="321146"/>
    <lineage>
        <taxon>Eukaryota</taxon>
        <taxon>Fungi</taxon>
        <taxon>Dikarya</taxon>
        <taxon>Ascomycota</taxon>
        <taxon>Pezizomycotina</taxon>
        <taxon>Dothideomycetes</taxon>
        <taxon>Dothideomycetidae</taxon>
        <taxon>Mycosphaerellales</taxon>
        <taxon>Mycosphaerellaceae</taxon>
        <taxon>Pseudocercospora</taxon>
    </lineage>
</organism>
<keyword evidence="2" id="KW-0472">Membrane</keyword>
<evidence type="ECO:0000313" key="3">
    <source>
        <dbReference type="EMBL" id="KXT06417.1"/>
    </source>
</evidence>
<evidence type="ECO:0000256" key="2">
    <source>
        <dbReference type="SAM" id="Phobius"/>
    </source>
</evidence>
<feature type="compositionally biased region" description="Low complexity" evidence="1">
    <location>
        <begin position="238"/>
        <end position="253"/>
    </location>
</feature>
<keyword evidence="4" id="KW-1185">Reference proteome</keyword>
<dbReference type="AlphaFoldDB" id="A0A139HVF6"/>
<reference evidence="3 4" key="1">
    <citation type="submission" date="2015-07" db="EMBL/GenBank/DDBJ databases">
        <title>Comparative genomics of the Sigatoka disease complex on banana suggests a link between parallel evolutionary changes in Pseudocercospora fijiensis and Pseudocercospora eumusae and increased virulence on the banana host.</title>
        <authorList>
            <person name="Chang T.-C."/>
            <person name="Salvucci A."/>
            <person name="Crous P.W."/>
            <person name="Stergiopoulos I."/>
        </authorList>
    </citation>
    <scope>NUCLEOTIDE SEQUENCE [LARGE SCALE GENOMIC DNA]</scope>
    <source>
        <strain evidence="3 4">CBS 114824</strain>
    </source>
</reference>
<dbReference type="STRING" id="321146.A0A139HVF6"/>
<dbReference type="Proteomes" id="UP000070133">
    <property type="component" value="Unassembled WGS sequence"/>
</dbReference>
<protein>
    <submittedName>
        <fullName evidence="3">Uncharacterized protein</fullName>
    </submittedName>
</protein>
<feature type="region of interest" description="Disordered" evidence="1">
    <location>
        <begin position="224"/>
        <end position="258"/>
    </location>
</feature>
<feature type="transmembrane region" description="Helical" evidence="2">
    <location>
        <begin position="123"/>
        <end position="146"/>
    </location>
</feature>
<name>A0A139HVF6_9PEZI</name>
<comment type="caution">
    <text evidence="3">The sequence shown here is derived from an EMBL/GenBank/DDBJ whole genome shotgun (WGS) entry which is preliminary data.</text>
</comment>
<dbReference type="OrthoDB" id="5397827at2759"/>
<gene>
    <name evidence="3" type="ORF">AC578_6061</name>
</gene>
<keyword evidence="2" id="KW-1133">Transmembrane helix</keyword>
<feature type="compositionally biased region" description="Basic and acidic residues" evidence="1">
    <location>
        <begin position="65"/>
        <end position="74"/>
    </location>
</feature>